<gene>
    <name evidence="1" type="ORF">E2C01_064103</name>
</gene>
<evidence type="ECO:0000313" key="1">
    <source>
        <dbReference type="EMBL" id="MPC69871.1"/>
    </source>
</evidence>
<protein>
    <submittedName>
        <fullName evidence="1">Uncharacterized protein</fullName>
    </submittedName>
</protein>
<dbReference type="EMBL" id="VSRR010030153">
    <property type="protein sequence ID" value="MPC69871.1"/>
    <property type="molecule type" value="Genomic_DNA"/>
</dbReference>
<organism evidence="1 2">
    <name type="scientific">Portunus trituberculatus</name>
    <name type="common">Swimming crab</name>
    <name type="synonym">Neptunus trituberculatus</name>
    <dbReference type="NCBI Taxonomy" id="210409"/>
    <lineage>
        <taxon>Eukaryota</taxon>
        <taxon>Metazoa</taxon>
        <taxon>Ecdysozoa</taxon>
        <taxon>Arthropoda</taxon>
        <taxon>Crustacea</taxon>
        <taxon>Multicrustacea</taxon>
        <taxon>Malacostraca</taxon>
        <taxon>Eumalacostraca</taxon>
        <taxon>Eucarida</taxon>
        <taxon>Decapoda</taxon>
        <taxon>Pleocyemata</taxon>
        <taxon>Brachyura</taxon>
        <taxon>Eubrachyura</taxon>
        <taxon>Portunoidea</taxon>
        <taxon>Portunidae</taxon>
        <taxon>Portuninae</taxon>
        <taxon>Portunus</taxon>
    </lineage>
</organism>
<sequence>MPRGTERKEAPGMLLLVTLGLHAAPSIQRLFRHLGFCCMRTRSVSRSVQGVGAAAPQEVETARPEVFGATSRLALRAAGVTRHGAGRTRPDHHRPRCCRAEISYTYI</sequence>
<name>A0A5B7HAU1_PORTR</name>
<evidence type="ECO:0000313" key="2">
    <source>
        <dbReference type="Proteomes" id="UP000324222"/>
    </source>
</evidence>
<keyword evidence="2" id="KW-1185">Reference proteome</keyword>
<dbReference type="AlphaFoldDB" id="A0A5B7HAU1"/>
<comment type="caution">
    <text evidence="1">The sequence shown here is derived from an EMBL/GenBank/DDBJ whole genome shotgun (WGS) entry which is preliminary data.</text>
</comment>
<reference evidence="1 2" key="1">
    <citation type="submission" date="2019-05" db="EMBL/GenBank/DDBJ databases">
        <title>Another draft genome of Portunus trituberculatus and its Hox gene families provides insights of decapod evolution.</title>
        <authorList>
            <person name="Jeong J.-H."/>
            <person name="Song I."/>
            <person name="Kim S."/>
            <person name="Choi T."/>
            <person name="Kim D."/>
            <person name="Ryu S."/>
            <person name="Kim W."/>
        </authorList>
    </citation>
    <scope>NUCLEOTIDE SEQUENCE [LARGE SCALE GENOMIC DNA]</scope>
    <source>
        <tissue evidence="1">Muscle</tissue>
    </source>
</reference>
<accession>A0A5B7HAU1</accession>
<dbReference type="Proteomes" id="UP000324222">
    <property type="component" value="Unassembled WGS sequence"/>
</dbReference>
<proteinExistence type="predicted"/>